<sequence length="505" mass="53278">MSRCSSDGSASRRAESTPLLGNGATDGSRLSYNPAGYDTNEAASFQPSSSLPKVQVLLLCYARLMEPLAFFSIFPYVAEMVQRNGNLAESDVGFYSGLVEAAFSAAQAVTLLLWGTLADRFGRRPMLLYSLAGMATGTALFGTASEISHMMLLRSLTGLFSGANLIIRTMIGELCTPDSQATFFSWYAVAGNLGVFIGPIIGGALADPASQYPSVFGDSAFLQRHPYALSGFATAAMTGTAVLITAFAIQETLPEQADGSLSKACQITQQDSPPPSMRQILQTTQVQAVLGGYAYVMFIAIAFMAIHPVVLYTPVHHGGLGLSTAQITAFIAAIGASETVWLMIAFPLLQRRVGTKRVLVVCSWLWPLFFVGYIVTSALEREGETVAAVVVAVSNIVVGPGAFMALTAVQLAVNEASPSPGVLGKLNSSVEILSSIIRSVVPGIATAIFAVGARGNILGGYLAWVVLVVFTMGLPFILKRFPDDRRPLSTRDSGNCGCCTVIGSS</sequence>
<dbReference type="AlphaFoldDB" id="G2X0T8"/>
<keyword evidence="2" id="KW-0813">Transport</keyword>
<feature type="transmembrane region" description="Helical" evidence="7">
    <location>
        <begin position="430"/>
        <end position="451"/>
    </location>
</feature>
<dbReference type="GeneID" id="20705330"/>
<feature type="transmembrane region" description="Helical" evidence="7">
    <location>
        <begin position="457"/>
        <end position="478"/>
    </location>
</feature>
<dbReference type="SUPFAM" id="SSF103473">
    <property type="entry name" value="MFS general substrate transporter"/>
    <property type="match status" value="1"/>
</dbReference>
<keyword evidence="10" id="KW-1185">Reference proteome</keyword>
<keyword evidence="5 7" id="KW-0472">Membrane</keyword>
<keyword evidence="3 7" id="KW-0812">Transmembrane</keyword>
<accession>G2X0T8</accession>
<dbReference type="Pfam" id="PF07690">
    <property type="entry name" value="MFS_1"/>
    <property type="match status" value="1"/>
</dbReference>
<evidence type="ECO:0000256" key="5">
    <source>
        <dbReference type="ARBA" id="ARBA00023136"/>
    </source>
</evidence>
<feature type="transmembrane region" description="Helical" evidence="7">
    <location>
        <begin position="56"/>
        <end position="74"/>
    </location>
</feature>
<dbReference type="Proteomes" id="UP000001611">
    <property type="component" value="Chromosome 3"/>
</dbReference>
<dbReference type="eggNOG" id="KOG2615">
    <property type="taxonomic scope" value="Eukaryota"/>
</dbReference>
<evidence type="ECO:0000313" key="10">
    <source>
        <dbReference type="Proteomes" id="UP000001611"/>
    </source>
</evidence>
<dbReference type="InParanoid" id="G2X0T8"/>
<feature type="transmembrane region" description="Helical" evidence="7">
    <location>
        <begin position="327"/>
        <end position="346"/>
    </location>
</feature>
<dbReference type="InterPro" id="IPR001958">
    <property type="entry name" value="Tet-R_TetA/multi-R_MdtG-like"/>
</dbReference>
<evidence type="ECO:0000256" key="1">
    <source>
        <dbReference type="ARBA" id="ARBA00004141"/>
    </source>
</evidence>
<feature type="transmembrane region" description="Helical" evidence="7">
    <location>
        <begin position="358"/>
        <end position="379"/>
    </location>
</feature>
<dbReference type="KEGG" id="vda:VDAG_03867"/>
<dbReference type="GO" id="GO:0022857">
    <property type="term" value="F:transmembrane transporter activity"/>
    <property type="evidence" value="ECO:0007669"/>
    <property type="project" value="InterPro"/>
</dbReference>
<gene>
    <name evidence="9" type="ORF">VDAG_03867</name>
</gene>
<evidence type="ECO:0000313" key="9">
    <source>
        <dbReference type="EMBL" id="EGY22429.1"/>
    </source>
</evidence>
<feature type="transmembrane region" description="Helical" evidence="7">
    <location>
        <begin position="385"/>
        <end position="409"/>
    </location>
</feature>
<evidence type="ECO:0000256" key="6">
    <source>
        <dbReference type="SAM" id="MobiDB-lite"/>
    </source>
</evidence>
<feature type="transmembrane region" description="Helical" evidence="7">
    <location>
        <begin position="226"/>
        <end position="249"/>
    </location>
</feature>
<name>G2X0T8_VERDV</name>
<evidence type="ECO:0000256" key="7">
    <source>
        <dbReference type="SAM" id="Phobius"/>
    </source>
</evidence>
<dbReference type="InterPro" id="IPR011701">
    <property type="entry name" value="MFS"/>
</dbReference>
<keyword evidence="4 7" id="KW-1133">Transmembrane helix</keyword>
<feature type="region of interest" description="Disordered" evidence="6">
    <location>
        <begin position="1"/>
        <end position="27"/>
    </location>
</feature>
<feature type="transmembrane region" description="Helical" evidence="7">
    <location>
        <begin position="94"/>
        <end position="114"/>
    </location>
</feature>
<dbReference type="PANTHER" id="PTHR23504">
    <property type="entry name" value="MAJOR FACILITATOR SUPERFAMILY DOMAIN-CONTAINING PROTEIN 10"/>
    <property type="match status" value="1"/>
</dbReference>
<proteinExistence type="predicted"/>
<protein>
    <submittedName>
        <fullName evidence="9">Multidrug resistance protein mdtG</fullName>
    </submittedName>
</protein>
<dbReference type="PRINTS" id="PR01035">
    <property type="entry name" value="TCRTETA"/>
</dbReference>
<feature type="transmembrane region" description="Helical" evidence="7">
    <location>
        <begin position="126"/>
        <end position="145"/>
    </location>
</feature>
<dbReference type="Gene3D" id="1.20.1250.20">
    <property type="entry name" value="MFS general substrate transporter like domains"/>
    <property type="match status" value="1"/>
</dbReference>
<feature type="transmembrane region" description="Helical" evidence="7">
    <location>
        <begin position="151"/>
        <end position="171"/>
    </location>
</feature>
<dbReference type="OMA" id="AMVHRNT"/>
<dbReference type="RefSeq" id="XP_009652246.1">
    <property type="nucleotide sequence ID" value="XM_009653951.1"/>
</dbReference>
<dbReference type="HOGENOM" id="CLU_001265_54_6_1"/>
<dbReference type="GO" id="GO:0016020">
    <property type="term" value="C:membrane"/>
    <property type="evidence" value="ECO:0007669"/>
    <property type="project" value="UniProtKB-SubCell"/>
</dbReference>
<reference evidence="9 10" key="1">
    <citation type="submission" date="2008-03" db="EMBL/GenBank/DDBJ databases">
        <title>The Genome Sequence of Verticillium dahliae VdLs.17.</title>
        <authorList>
            <consortium name="The Broad Institute Genome Sequencing Platform"/>
            <person name="Ma L.-J.J."/>
            <person name="Klosterman S.J."/>
            <person name="Subbarao K."/>
            <person name="Dobinson K."/>
            <person name="Veronese P."/>
            <person name="Kang S."/>
            <person name="Gold S.E."/>
            <person name="Young S."/>
            <person name="Jaffe D."/>
            <person name="Gnerre S."/>
            <person name="Berlin A."/>
            <person name="Heiman D."/>
            <person name="Hepburn T."/>
            <person name="Sykes S."/>
            <person name="Alvarado L."/>
            <person name="Kodira C.D."/>
            <person name="Lander E."/>
            <person name="Galagan J."/>
            <person name="Nusbaum C."/>
            <person name="Birren B."/>
        </authorList>
    </citation>
    <scope>NUCLEOTIDE SEQUENCE [LARGE SCALE GENOMIC DNA]</scope>
    <source>
        <strain evidence="10">VdLs.17 / ATCC MYA-4575 / FGSC 10137</strain>
    </source>
</reference>
<dbReference type="OrthoDB" id="419616at2759"/>
<dbReference type="InterPro" id="IPR020846">
    <property type="entry name" value="MFS_dom"/>
</dbReference>
<feature type="transmembrane region" description="Helical" evidence="7">
    <location>
        <begin position="286"/>
        <end position="307"/>
    </location>
</feature>
<evidence type="ECO:0000256" key="3">
    <source>
        <dbReference type="ARBA" id="ARBA00022692"/>
    </source>
</evidence>
<dbReference type="PANTHER" id="PTHR23504:SF3">
    <property type="entry name" value="MAJOR FACILITATOR SUPERFAMILY (MFS) PROFILE DOMAIN-CONTAINING PROTEIN"/>
    <property type="match status" value="1"/>
</dbReference>
<evidence type="ECO:0000259" key="8">
    <source>
        <dbReference type="PROSITE" id="PS50850"/>
    </source>
</evidence>
<feature type="domain" description="Major facilitator superfamily (MFS) profile" evidence="8">
    <location>
        <begin position="55"/>
        <end position="485"/>
    </location>
</feature>
<evidence type="ECO:0000256" key="4">
    <source>
        <dbReference type="ARBA" id="ARBA00022989"/>
    </source>
</evidence>
<dbReference type="EMBL" id="DS572700">
    <property type="protein sequence ID" value="EGY22429.1"/>
    <property type="molecule type" value="Genomic_DNA"/>
</dbReference>
<organism evidence="9 10">
    <name type="scientific">Verticillium dahliae (strain VdLs.17 / ATCC MYA-4575 / FGSC 10137)</name>
    <name type="common">Verticillium wilt</name>
    <dbReference type="NCBI Taxonomy" id="498257"/>
    <lineage>
        <taxon>Eukaryota</taxon>
        <taxon>Fungi</taxon>
        <taxon>Dikarya</taxon>
        <taxon>Ascomycota</taxon>
        <taxon>Pezizomycotina</taxon>
        <taxon>Sordariomycetes</taxon>
        <taxon>Hypocreomycetidae</taxon>
        <taxon>Glomerellales</taxon>
        <taxon>Plectosphaerellaceae</taxon>
        <taxon>Verticillium</taxon>
    </lineage>
</organism>
<dbReference type="PROSITE" id="PS50850">
    <property type="entry name" value="MFS"/>
    <property type="match status" value="1"/>
</dbReference>
<evidence type="ECO:0000256" key="2">
    <source>
        <dbReference type="ARBA" id="ARBA00022448"/>
    </source>
</evidence>
<feature type="transmembrane region" description="Helical" evidence="7">
    <location>
        <begin position="183"/>
        <end position="206"/>
    </location>
</feature>
<comment type="subcellular location">
    <subcellularLocation>
        <location evidence="1">Membrane</location>
        <topology evidence="1">Multi-pass membrane protein</topology>
    </subcellularLocation>
</comment>
<dbReference type="InterPro" id="IPR036259">
    <property type="entry name" value="MFS_trans_sf"/>
</dbReference>